<evidence type="ECO:0000256" key="3">
    <source>
        <dbReference type="ARBA" id="ARBA00023002"/>
    </source>
</evidence>
<dbReference type="InterPro" id="IPR036249">
    <property type="entry name" value="Thioredoxin-like_sf"/>
</dbReference>
<dbReference type="PANTHER" id="PTHR30041:SF5">
    <property type="entry name" value="ARSENATE REDUCTASE-RELATED"/>
    <property type="match status" value="1"/>
</dbReference>
<dbReference type="GO" id="GO:0008794">
    <property type="term" value="F:arsenate reductase (glutaredoxin) activity"/>
    <property type="evidence" value="ECO:0007669"/>
    <property type="project" value="UniProtKB-UniRule"/>
</dbReference>
<comment type="similarity">
    <text evidence="1 6 7">Belongs to the ArsC family.</text>
</comment>
<reference evidence="8 9" key="1">
    <citation type="submission" date="2020-06" db="EMBL/GenBank/DDBJ databases">
        <title>Description of novel acetic acid bacteria.</title>
        <authorList>
            <person name="Sombolestani A."/>
        </authorList>
    </citation>
    <scope>NUCLEOTIDE SEQUENCE [LARGE SCALE GENOMIC DNA]</scope>
    <source>
        <strain evidence="8 9">LMG 27010</strain>
    </source>
</reference>
<keyword evidence="9" id="KW-1185">Reference proteome</keyword>
<evidence type="ECO:0000256" key="2">
    <source>
        <dbReference type="ARBA" id="ARBA00022849"/>
    </source>
</evidence>
<dbReference type="RefSeq" id="WP_176612681.1">
    <property type="nucleotide sequence ID" value="NZ_JABXXR010000014.1"/>
</dbReference>
<dbReference type="SUPFAM" id="SSF52833">
    <property type="entry name" value="Thioredoxin-like"/>
    <property type="match status" value="1"/>
</dbReference>
<name>A0A850P6Y3_9PROT</name>
<dbReference type="EMBL" id="JABXXR010000014">
    <property type="protein sequence ID" value="NVN39698.1"/>
    <property type="molecule type" value="Genomic_DNA"/>
</dbReference>
<keyword evidence="2" id="KW-0059">Arsenical resistance</keyword>
<evidence type="ECO:0000256" key="6">
    <source>
        <dbReference type="PROSITE-ProRule" id="PRU01282"/>
    </source>
</evidence>
<comment type="catalytic activity">
    <reaction evidence="7">
        <text>[glutaredoxin]-dithiol + arsenate + glutathione + H(+) = glutathionyl-S-S-[glutaredoxin] + arsenite + H2O</text>
        <dbReference type="Rhea" id="RHEA:22016"/>
        <dbReference type="Rhea" id="RHEA-COMP:10729"/>
        <dbReference type="Rhea" id="RHEA-COMP:17668"/>
        <dbReference type="ChEBI" id="CHEBI:15377"/>
        <dbReference type="ChEBI" id="CHEBI:15378"/>
        <dbReference type="ChEBI" id="CHEBI:29242"/>
        <dbReference type="ChEBI" id="CHEBI:29950"/>
        <dbReference type="ChEBI" id="CHEBI:48597"/>
        <dbReference type="ChEBI" id="CHEBI:57925"/>
        <dbReference type="ChEBI" id="CHEBI:146199"/>
        <dbReference type="EC" id="1.20.4.1"/>
    </reaction>
</comment>
<dbReference type="PANTHER" id="PTHR30041">
    <property type="entry name" value="ARSENATE REDUCTASE"/>
    <property type="match status" value="1"/>
</dbReference>
<organism evidence="8 9">
    <name type="scientific">Ameyamaea chiangmaiensis</name>
    <dbReference type="NCBI Taxonomy" id="442969"/>
    <lineage>
        <taxon>Bacteria</taxon>
        <taxon>Pseudomonadati</taxon>
        <taxon>Pseudomonadota</taxon>
        <taxon>Alphaproteobacteria</taxon>
        <taxon>Acetobacterales</taxon>
        <taxon>Acetobacteraceae</taxon>
        <taxon>Ameyamaea</taxon>
    </lineage>
</organism>
<evidence type="ECO:0000256" key="5">
    <source>
        <dbReference type="ARBA" id="ARBA00039879"/>
    </source>
</evidence>
<keyword evidence="3 7" id="KW-0560">Oxidoreductase</keyword>
<dbReference type="Pfam" id="PF03960">
    <property type="entry name" value="ArsC"/>
    <property type="match status" value="1"/>
</dbReference>
<dbReference type="GO" id="GO:0046685">
    <property type="term" value="P:response to arsenic-containing substance"/>
    <property type="evidence" value="ECO:0007669"/>
    <property type="project" value="UniProtKB-KW"/>
</dbReference>
<evidence type="ECO:0000313" key="8">
    <source>
        <dbReference type="EMBL" id="NVN39698.1"/>
    </source>
</evidence>
<accession>A0A850P6Y3</accession>
<evidence type="ECO:0000256" key="7">
    <source>
        <dbReference type="RuleBase" id="RU362029"/>
    </source>
</evidence>
<dbReference type="NCBIfam" id="TIGR00014">
    <property type="entry name" value="arsC"/>
    <property type="match status" value="1"/>
</dbReference>
<protein>
    <recommendedName>
        <fullName evidence="5 7">Arsenate reductase</fullName>
        <ecNumber evidence="4 7">1.20.4.1</ecNumber>
    </recommendedName>
</protein>
<dbReference type="CDD" id="cd03034">
    <property type="entry name" value="ArsC_ArsC"/>
    <property type="match status" value="1"/>
</dbReference>
<dbReference type="AlphaFoldDB" id="A0A850P6Y3"/>
<dbReference type="InterPro" id="IPR006659">
    <property type="entry name" value="Arsenate_reductase"/>
</dbReference>
<evidence type="ECO:0000256" key="4">
    <source>
        <dbReference type="ARBA" id="ARBA00038969"/>
    </source>
</evidence>
<evidence type="ECO:0000313" key="9">
    <source>
        <dbReference type="Proteomes" id="UP000585665"/>
    </source>
</evidence>
<sequence>MTVVLWHNPRCRTSREVLALIEGRGITPTIRFYLEDVPGVVELAEVIGRAGLSVRDAIRRKEPAFAARGLSDPALSDADLLEAMVADPILIERPFVIAPGGVRLCRPAALVVDIL</sequence>
<evidence type="ECO:0000256" key="1">
    <source>
        <dbReference type="ARBA" id="ARBA00007198"/>
    </source>
</evidence>
<dbReference type="Proteomes" id="UP000585665">
    <property type="component" value="Unassembled WGS sequence"/>
</dbReference>
<gene>
    <name evidence="8" type="primary">arsC</name>
    <name evidence="8" type="ORF">HUK82_03835</name>
</gene>
<dbReference type="PROSITE" id="PS51353">
    <property type="entry name" value="ARSC"/>
    <property type="match status" value="1"/>
</dbReference>
<dbReference type="EC" id="1.20.4.1" evidence="4 7"/>
<dbReference type="Gene3D" id="3.40.30.10">
    <property type="entry name" value="Glutaredoxin"/>
    <property type="match status" value="1"/>
</dbReference>
<comment type="caution">
    <text evidence="8">The sequence shown here is derived from an EMBL/GenBank/DDBJ whole genome shotgun (WGS) entry which is preliminary data.</text>
</comment>
<dbReference type="InterPro" id="IPR006660">
    <property type="entry name" value="Arsenate_reductase-like"/>
</dbReference>
<proteinExistence type="inferred from homology"/>